<feature type="signal peptide" evidence="1">
    <location>
        <begin position="1"/>
        <end position="21"/>
    </location>
</feature>
<feature type="chain" id="PRO_5046282529" evidence="1">
    <location>
        <begin position="22"/>
        <end position="202"/>
    </location>
</feature>
<keyword evidence="4" id="KW-1185">Reference proteome</keyword>
<dbReference type="PANTHER" id="PTHR34406">
    <property type="entry name" value="PROTEIN YCEI"/>
    <property type="match status" value="1"/>
</dbReference>
<evidence type="ECO:0000313" key="3">
    <source>
        <dbReference type="EMBL" id="MFD1784022.1"/>
    </source>
</evidence>
<feature type="domain" description="Lipid/polyisoprenoid-binding YceI-like" evidence="2">
    <location>
        <begin position="35"/>
        <end position="200"/>
    </location>
</feature>
<name>A0ABW4N1F8_9CAUL</name>
<dbReference type="SUPFAM" id="SSF101874">
    <property type="entry name" value="YceI-like"/>
    <property type="match status" value="1"/>
</dbReference>
<evidence type="ECO:0000256" key="1">
    <source>
        <dbReference type="SAM" id="SignalP"/>
    </source>
</evidence>
<accession>A0ABW4N1F8</accession>
<organism evidence="3 4">
    <name type="scientific">Phenylobacterium terrae</name>
    <dbReference type="NCBI Taxonomy" id="2665495"/>
    <lineage>
        <taxon>Bacteria</taxon>
        <taxon>Pseudomonadati</taxon>
        <taxon>Pseudomonadota</taxon>
        <taxon>Alphaproteobacteria</taxon>
        <taxon>Caulobacterales</taxon>
        <taxon>Caulobacteraceae</taxon>
        <taxon>Phenylobacterium</taxon>
    </lineage>
</organism>
<dbReference type="Pfam" id="PF04264">
    <property type="entry name" value="YceI"/>
    <property type="match status" value="1"/>
</dbReference>
<reference evidence="4" key="1">
    <citation type="journal article" date="2019" name="Int. J. Syst. Evol. Microbiol.">
        <title>The Global Catalogue of Microorganisms (GCM) 10K type strain sequencing project: providing services to taxonomists for standard genome sequencing and annotation.</title>
        <authorList>
            <consortium name="The Broad Institute Genomics Platform"/>
            <consortium name="The Broad Institute Genome Sequencing Center for Infectious Disease"/>
            <person name="Wu L."/>
            <person name="Ma J."/>
        </authorList>
    </citation>
    <scope>NUCLEOTIDE SEQUENCE [LARGE SCALE GENOMIC DNA]</scope>
    <source>
        <strain evidence="4">DFY28</strain>
    </source>
</reference>
<dbReference type="EMBL" id="JBHUEY010000001">
    <property type="protein sequence ID" value="MFD1784022.1"/>
    <property type="molecule type" value="Genomic_DNA"/>
</dbReference>
<gene>
    <name evidence="3" type="ORF">ACFSC0_11505</name>
</gene>
<sequence length="202" mass="21094">MFRRTALAIVMSSALAAVAVAAPESRDPAQVPAGEYVLDARHASLTAKVSHLGGFSNYAMRFDKLSGGFTWDPANPAAAKATIRIDPASIHTGLPNFDKELAGPRWFNAAAHPAITFVSTKVDAGADGRGKIIGDLTFLGVTKPVTLDVTFNGVGPGMMGTGTRLGFSGTGMIKRSDFGLTTSASAAGDEVMLDFEVEFTKK</sequence>
<comment type="caution">
    <text evidence="3">The sequence shown here is derived from an EMBL/GenBank/DDBJ whole genome shotgun (WGS) entry which is preliminary data.</text>
</comment>
<dbReference type="InterPro" id="IPR007372">
    <property type="entry name" value="Lipid/polyisoprenoid-bd_YceI"/>
</dbReference>
<dbReference type="Proteomes" id="UP001597237">
    <property type="component" value="Unassembled WGS sequence"/>
</dbReference>
<proteinExistence type="predicted"/>
<dbReference type="Gene3D" id="2.40.128.110">
    <property type="entry name" value="Lipid/polyisoprenoid-binding, YceI-like"/>
    <property type="match status" value="1"/>
</dbReference>
<dbReference type="SMART" id="SM00867">
    <property type="entry name" value="YceI"/>
    <property type="match status" value="1"/>
</dbReference>
<dbReference type="RefSeq" id="WP_377282790.1">
    <property type="nucleotide sequence ID" value="NZ_JBHRSI010000008.1"/>
</dbReference>
<evidence type="ECO:0000259" key="2">
    <source>
        <dbReference type="SMART" id="SM00867"/>
    </source>
</evidence>
<evidence type="ECO:0000313" key="4">
    <source>
        <dbReference type="Proteomes" id="UP001597237"/>
    </source>
</evidence>
<dbReference type="PANTHER" id="PTHR34406:SF1">
    <property type="entry name" value="PROTEIN YCEI"/>
    <property type="match status" value="1"/>
</dbReference>
<dbReference type="InterPro" id="IPR036761">
    <property type="entry name" value="TTHA0802/YceI-like_sf"/>
</dbReference>
<keyword evidence="1" id="KW-0732">Signal</keyword>
<protein>
    <submittedName>
        <fullName evidence="3">YceI family protein</fullName>
    </submittedName>
</protein>